<name>A0A5J4QEC8_9ZZZZ</name>
<gene>
    <name evidence="1" type="ORF">EZS27_030109</name>
</gene>
<comment type="caution">
    <text evidence="1">The sequence shown here is derived from an EMBL/GenBank/DDBJ whole genome shotgun (WGS) entry which is preliminary data.</text>
</comment>
<dbReference type="AlphaFoldDB" id="A0A5J4QEC8"/>
<proteinExistence type="predicted"/>
<feature type="non-terminal residue" evidence="1">
    <location>
        <position position="47"/>
    </location>
</feature>
<evidence type="ECO:0000313" key="1">
    <source>
        <dbReference type="EMBL" id="KAA6320067.1"/>
    </source>
</evidence>
<accession>A0A5J4QEC8</accession>
<reference evidence="1" key="1">
    <citation type="submission" date="2019-03" db="EMBL/GenBank/DDBJ databases">
        <title>Single cell metagenomics reveals metabolic interactions within the superorganism composed of flagellate Streblomastix strix and complex community of Bacteroidetes bacteria on its surface.</title>
        <authorList>
            <person name="Treitli S.C."/>
            <person name="Kolisko M."/>
            <person name="Husnik F."/>
            <person name="Keeling P."/>
            <person name="Hampl V."/>
        </authorList>
    </citation>
    <scope>NUCLEOTIDE SEQUENCE</scope>
    <source>
        <strain evidence="1">STM</strain>
    </source>
</reference>
<organism evidence="1">
    <name type="scientific">termite gut metagenome</name>
    <dbReference type="NCBI Taxonomy" id="433724"/>
    <lineage>
        <taxon>unclassified sequences</taxon>
        <taxon>metagenomes</taxon>
        <taxon>organismal metagenomes</taxon>
    </lineage>
</organism>
<dbReference type="EMBL" id="SNRY01003696">
    <property type="protein sequence ID" value="KAA6320067.1"/>
    <property type="molecule type" value="Genomic_DNA"/>
</dbReference>
<protein>
    <submittedName>
        <fullName evidence="1">Uncharacterized protein</fullName>
    </submittedName>
</protein>
<sequence length="47" mass="5287">MIQFTSRLKKEVDADIEQIESSEVSMISKSLEASHVLADAFSRLKAF</sequence>